<evidence type="ECO:0000313" key="1">
    <source>
        <dbReference type="EMBL" id="MFD2672827.1"/>
    </source>
</evidence>
<accession>A0ABW5RCN9</accession>
<dbReference type="Proteomes" id="UP001597497">
    <property type="component" value="Unassembled WGS sequence"/>
</dbReference>
<sequence>MIISLRKWMERIQFLLLFVCLTYVFSHVYGWVQDWLDPMDTYRVPEGAAVKAFSTDAGWTEPRHPLERLKQFYLTGE</sequence>
<dbReference type="Pfam" id="PF14004">
    <property type="entry name" value="DUF4227"/>
    <property type="match status" value="1"/>
</dbReference>
<gene>
    <name evidence="1" type="ORF">ACFSUC_14760</name>
</gene>
<reference evidence="2" key="1">
    <citation type="journal article" date="2019" name="Int. J. Syst. Evol. Microbiol.">
        <title>The Global Catalogue of Microorganisms (GCM) 10K type strain sequencing project: providing services to taxonomists for standard genome sequencing and annotation.</title>
        <authorList>
            <consortium name="The Broad Institute Genomics Platform"/>
            <consortium name="The Broad Institute Genome Sequencing Center for Infectious Disease"/>
            <person name="Wu L."/>
            <person name="Ma J."/>
        </authorList>
    </citation>
    <scope>NUCLEOTIDE SEQUENCE [LARGE SCALE GENOMIC DNA]</scope>
    <source>
        <strain evidence="2">KCTC 33676</strain>
    </source>
</reference>
<organism evidence="1 2">
    <name type="scientific">Marinicrinis sediminis</name>
    <dbReference type="NCBI Taxonomy" id="1652465"/>
    <lineage>
        <taxon>Bacteria</taxon>
        <taxon>Bacillati</taxon>
        <taxon>Bacillota</taxon>
        <taxon>Bacilli</taxon>
        <taxon>Bacillales</taxon>
        <taxon>Paenibacillaceae</taxon>
    </lineage>
</organism>
<evidence type="ECO:0000313" key="2">
    <source>
        <dbReference type="Proteomes" id="UP001597497"/>
    </source>
</evidence>
<keyword evidence="2" id="KW-1185">Reference proteome</keyword>
<proteinExistence type="predicted"/>
<comment type="caution">
    <text evidence="1">The sequence shown here is derived from an EMBL/GenBank/DDBJ whole genome shotgun (WGS) entry which is preliminary data.</text>
</comment>
<dbReference type="RefSeq" id="WP_379930388.1">
    <property type="nucleotide sequence ID" value="NZ_JBHUMM010000043.1"/>
</dbReference>
<dbReference type="EMBL" id="JBHUMM010000043">
    <property type="protein sequence ID" value="MFD2672827.1"/>
    <property type="molecule type" value="Genomic_DNA"/>
</dbReference>
<name>A0ABW5RCN9_9BACL</name>
<protein>
    <submittedName>
        <fullName evidence="1">DUF4227 family protein</fullName>
    </submittedName>
</protein>
<dbReference type="InterPro" id="IPR025321">
    <property type="entry name" value="DUF4227"/>
</dbReference>